<dbReference type="InterPro" id="IPR027365">
    <property type="entry name" value="GNAT_acetyltra_YdfB-like"/>
</dbReference>
<dbReference type="InterPro" id="IPR016181">
    <property type="entry name" value="Acyl_CoA_acyltransferase"/>
</dbReference>
<proteinExistence type="predicted"/>
<reference evidence="2" key="2">
    <citation type="submission" date="2021-04" db="EMBL/GenBank/DDBJ databases">
        <authorList>
            <person name="Dong X."/>
        </authorList>
    </citation>
    <scope>NUCLEOTIDE SEQUENCE</scope>
    <source>
        <strain evidence="2">ZWT</strain>
    </source>
</reference>
<gene>
    <name evidence="2" type="ORF">KDK92_17575</name>
</gene>
<sequence length="276" mass="31471">MIKQLGAEFAKKILDYVIDEKEYNLYIISNIENQGFEEDYITYYGDVDNNGKLKGIMVKFFNIYTIYTKSECWDKEGFMSVLNEVELGMITGKESSVQELIGSGLNVEEYEGHYYATMRETKNKELNEQANSRGDKLEKITVDMVEEVVQLRESIPEFMQGSGKFCKILGEGILNGTARGYCIRESGKMVAFAQTSAENSQSAMITSVMTHLDYRKKGYASLCVERLCNELLQEGRGLCLYYVNINAGKIYRKIGFKEIGKWGIGRFIGNKKESKR</sequence>
<evidence type="ECO:0000313" key="2">
    <source>
        <dbReference type="EMBL" id="MCM1991548.1"/>
    </source>
</evidence>
<reference evidence="2" key="1">
    <citation type="journal article" date="2021" name="mSystems">
        <title>Bacteria and Archaea Synergistically Convert Glycine Betaine to Biogenic Methane in the Formosa Cold Seep of the South China Sea.</title>
        <authorList>
            <person name="Li L."/>
            <person name="Zhang W."/>
            <person name="Zhang S."/>
            <person name="Song L."/>
            <person name="Sun Q."/>
            <person name="Zhang H."/>
            <person name="Xiang H."/>
            <person name="Dong X."/>
        </authorList>
    </citation>
    <scope>NUCLEOTIDE SEQUENCE</scope>
    <source>
        <strain evidence="2">ZWT</strain>
    </source>
</reference>
<accession>A0A9J6P5M9</accession>
<dbReference type="Proteomes" id="UP001056429">
    <property type="component" value="Unassembled WGS sequence"/>
</dbReference>
<dbReference type="RefSeq" id="WP_250860673.1">
    <property type="nucleotide sequence ID" value="NZ_JAGSOJ010000004.1"/>
</dbReference>
<name>A0A9J6P5M9_9CLOT</name>
<dbReference type="SUPFAM" id="SSF55729">
    <property type="entry name" value="Acyl-CoA N-acyltransferases (Nat)"/>
    <property type="match status" value="1"/>
</dbReference>
<dbReference type="InterPro" id="IPR000182">
    <property type="entry name" value="GNAT_dom"/>
</dbReference>
<protein>
    <submittedName>
        <fullName evidence="2">GNAT family N-acetyltransferase</fullName>
        <ecNumber evidence="2">2.3.1.-</ecNumber>
    </submittedName>
</protein>
<evidence type="ECO:0000259" key="1">
    <source>
        <dbReference type="PROSITE" id="PS51186"/>
    </source>
</evidence>
<comment type="caution">
    <text evidence="2">The sequence shown here is derived from an EMBL/GenBank/DDBJ whole genome shotgun (WGS) entry which is preliminary data.</text>
</comment>
<dbReference type="Gene3D" id="3.40.630.30">
    <property type="match status" value="1"/>
</dbReference>
<dbReference type="EC" id="2.3.1.-" evidence="2"/>
<organism evidence="2 3">
    <name type="scientific">Oceanirhabdus seepicola</name>
    <dbReference type="NCBI Taxonomy" id="2828781"/>
    <lineage>
        <taxon>Bacteria</taxon>
        <taxon>Bacillati</taxon>
        <taxon>Bacillota</taxon>
        <taxon>Clostridia</taxon>
        <taxon>Eubacteriales</taxon>
        <taxon>Clostridiaceae</taxon>
        <taxon>Oceanirhabdus</taxon>
    </lineage>
</organism>
<dbReference type="PROSITE" id="PS51186">
    <property type="entry name" value="GNAT"/>
    <property type="match status" value="1"/>
</dbReference>
<dbReference type="EMBL" id="JAGSOJ010000004">
    <property type="protein sequence ID" value="MCM1991548.1"/>
    <property type="molecule type" value="Genomic_DNA"/>
</dbReference>
<feature type="domain" description="N-acetyltransferase" evidence="1">
    <location>
        <begin position="135"/>
        <end position="276"/>
    </location>
</feature>
<dbReference type="AlphaFoldDB" id="A0A9J6P5M9"/>
<keyword evidence="2" id="KW-0012">Acyltransferase</keyword>
<dbReference type="GO" id="GO:0016747">
    <property type="term" value="F:acyltransferase activity, transferring groups other than amino-acyl groups"/>
    <property type="evidence" value="ECO:0007669"/>
    <property type="project" value="InterPro"/>
</dbReference>
<keyword evidence="3" id="KW-1185">Reference proteome</keyword>
<keyword evidence="2" id="KW-0808">Transferase</keyword>
<dbReference type="Pfam" id="PF12746">
    <property type="entry name" value="GNAT_acetyltran"/>
    <property type="match status" value="1"/>
</dbReference>
<evidence type="ECO:0000313" key="3">
    <source>
        <dbReference type="Proteomes" id="UP001056429"/>
    </source>
</evidence>